<dbReference type="EMBL" id="JADEWN010000031">
    <property type="protein sequence ID" value="MBE9191344.1"/>
    <property type="molecule type" value="Genomic_DNA"/>
</dbReference>
<protein>
    <submittedName>
        <fullName evidence="2">Glycosyltransferase</fullName>
    </submittedName>
</protein>
<dbReference type="RefSeq" id="WP_193932489.1">
    <property type="nucleotide sequence ID" value="NZ_CAWPMZ010000060.1"/>
</dbReference>
<feature type="domain" description="Glycosyl transferase family 1" evidence="1">
    <location>
        <begin position="227"/>
        <end position="384"/>
    </location>
</feature>
<dbReference type="InterPro" id="IPR001296">
    <property type="entry name" value="Glyco_trans_1"/>
</dbReference>
<dbReference type="PANTHER" id="PTHR12526">
    <property type="entry name" value="GLYCOSYLTRANSFERASE"/>
    <property type="match status" value="1"/>
</dbReference>
<gene>
    <name evidence="2" type="ORF">IQ230_13470</name>
</gene>
<evidence type="ECO:0000313" key="2">
    <source>
        <dbReference type="EMBL" id="MBE9191344.1"/>
    </source>
</evidence>
<sequence length="415" mass="46668">MKVLISAYSCEPGQGSEPGVGWNVVQEIAKYHQVWVLTRPDESKDIIEAELARNPVPSLHFVYFTLPFWQDSRRWGHSGGMQLHYYLWQIQAYFVARQLHRKIGFDLTHHITFVRHSSPSFLALLPVPFVWGPVGGGESAPKAYWQDFNLNNRLYEILRSVWRWIGEQDPFTRLTACRSAIAFATTSDTAQRICTIGAPQVKILSQCNLSEREILQLVQLPSPHTQPVRFISIARLLHWKGLHLALRAFAEAKLSHAEYWILGEGSEWKRLQTLSEDLGIKHQLKFLGHLPREEALVKLGSSSALVHPSLHDSGGLVCLEAMAAGRPVICLDLGGPAVQVTSETGFVVPADNPKQSVSGIARAMIQLAEDVDLRVKMGQAGQQRVRELFSWDAQGKLFTQIYQDLNSSHRMAINI</sequence>
<dbReference type="Pfam" id="PF00534">
    <property type="entry name" value="Glycos_transf_1"/>
    <property type="match status" value="1"/>
</dbReference>
<dbReference type="Gene3D" id="3.40.50.2000">
    <property type="entry name" value="Glycogen Phosphorylase B"/>
    <property type="match status" value="2"/>
</dbReference>
<reference evidence="2 3" key="1">
    <citation type="submission" date="2020-10" db="EMBL/GenBank/DDBJ databases">
        <authorList>
            <person name="Castelo-Branco R."/>
            <person name="Eusebio N."/>
            <person name="Adriana R."/>
            <person name="Vieira A."/>
            <person name="Brugerolle De Fraissinette N."/>
            <person name="Rezende De Castro R."/>
            <person name="Schneider M.P."/>
            <person name="Vasconcelos V."/>
            <person name="Leao P.N."/>
        </authorList>
    </citation>
    <scope>NUCLEOTIDE SEQUENCE [LARGE SCALE GENOMIC DNA]</scope>
    <source>
        <strain evidence="2 3">LEGE 06123</strain>
    </source>
</reference>
<dbReference type="SUPFAM" id="SSF53756">
    <property type="entry name" value="UDP-Glycosyltransferase/glycogen phosphorylase"/>
    <property type="match status" value="1"/>
</dbReference>
<dbReference type="Proteomes" id="UP000651156">
    <property type="component" value="Unassembled WGS sequence"/>
</dbReference>
<evidence type="ECO:0000313" key="3">
    <source>
        <dbReference type="Proteomes" id="UP000651156"/>
    </source>
</evidence>
<organism evidence="2 3">
    <name type="scientific">Gloeocapsopsis crepidinum LEGE 06123</name>
    <dbReference type="NCBI Taxonomy" id="588587"/>
    <lineage>
        <taxon>Bacteria</taxon>
        <taxon>Bacillati</taxon>
        <taxon>Cyanobacteriota</taxon>
        <taxon>Cyanophyceae</taxon>
        <taxon>Oscillatoriophycideae</taxon>
        <taxon>Chroococcales</taxon>
        <taxon>Chroococcaceae</taxon>
        <taxon>Gloeocapsopsis</taxon>
    </lineage>
</organism>
<accession>A0ABR9USU2</accession>
<proteinExistence type="predicted"/>
<evidence type="ECO:0000259" key="1">
    <source>
        <dbReference type="Pfam" id="PF00534"/>
    </source>
</evidence>
<dbReference type="CDD" id="cd03801">
    <property type="entry name" value="GT4_PimA-like"/>
    <property type="match status" value="1"/>
</dbReference>
<keyword evidence="3" id="KW-1185">Reference proteome</keyword>
<comment type="caution">
    <text evidence="2">The sequence shown here is derived from an EMBL/GenBank/DDBJ whole genome shotgun (WGS) entry which is preliminary data.</text>
</comment>
<name>A0ABR9USU2_9CHRO</name>